<protein>
    <recommendedName>
        <fullName evidence="10">Plasma membrane proteolipid 3</fullName>
    </recommendedName>
</protein>
<name>A0AB34L0W4_9PEZI</name>
<feature type="region of interest" description="Disordered" evidence="6">
    <location>
        <begin position="108"/>
        <end position="213"/>
    </location>
</feature>
<evidence type="ECO:0008006" key="10">
    <source>
        <dbReference type="Google" id="ProtNLM"/>
    </source>
</evidence>
<dbReference type="InterPro" id="IPR000612">
    <property type="entry name" value="PMP3"/>
</dbReference>
<feature type="compositionally biased region" description="Basic residues" evidence="6">
    <location>
        <begin position="154"/>
        <end position="167"/>
    </location>
</feature>
<dbReference type="EMBL" id="JAAQHG020000001">
    <property type="protein sequence ID" value="KAL1590862.1"/>
    <property type="molecule type" value="Genomic_DNA"/>
</dbReference>
<comment type="subcellular location">
    <subcellularLocation>
        <location evidence="1">Membrane</location>
    </subcellularLocation>
</comment>
<feature type="compositionally biased region" description="Basic and acidic residues" evidence="6">
    <location>
        <begin position="125"/>
        <end position="143"/>
    </location>
</feature>
<accession>A0AB34L0W4</accession>
<keyword evidence="9" id="KW-1185">Reference proteome</keyword>
<comment type="caution">
    <text evidence="8">The sequence shown here is derived from an EMBL/GenBank/DDBJ whole genome shotgun (WGS) entry which is preliminary data.</text>
</comment>
<keyword evidence="5 7" id="KW-0472">Membrane</keyword>
<evidence type="ECO:0000256" key="6">
    <source>
        <dbReference type="SAM" id="MobiDB-lite"/>
    </source>
</evidence>
<evidence type="ECO:0000313" key="9">
    <source>
        <dbReference type="Proteomes" id="UP000803884"/>
    </source>
</evidence>
<keyword evidence="3 7" id="KW-0812">Transmembrane</keyword>
<proteinExistence type="inferred from homology"/>
<evidence type="ECO:0000256" key="1">
    <source>
        <dbReference type="ARBA" id="ARBA00004370"/>
    </source>
</evidence>
<dbReference type="Pfam" id="PF01679">
    <property type="entry name" value="Pmp3"/>
    <property type="match status" value="1"/>
</dbReference>
<evidence type="ECO:0000256" key="7">
    <source>
        <dbReference type="SAM" id="Phobius"/>
    </source>
</evidence>
<evidence type="ECO:0000256" key="4">
    <source>
        <dbReference type="ARBA" id="ARBA00022989"/>
    </source>
</evidence>
<evidence type="ECO:0000256" key="2">
    <source>
        <dbReference type="ARBA" id="ARBA00009530"/>
    </source>
</evidence>
<reference evidence="8 9" key="1">
    <citation type="journal article" date="2020" name="Microbiol. Resour. Announc.">
        <title>Draft Genome Sequence of a Cladosporium Species Isolated from the Mesophotic Ascidian Didemnum maculosum.</title>
        <authorList>
            <person name="Gioti A."/>
            <person name="Siaperas R."/>
            <person name="Nikolaivits E."/>
            <person name="Le Goff G."/>
            <person name="Ouazzani J."/>
            <person name="Kotoulas G."/>
            <person name="Topakas E."/>
        </authorList>
    </citation>
    <scope>NUCLEOTIDE SEQUENCE [LARGE SCALE GENOMIC DNA]</scope>
    <source>
        <strain evidence="8 9">TM138-S3</strain>
    </source>
</reference>
<comment type="similarity">
    <text evidence="2">Belongs to the UPF0057 (PMP3) family.</text>
</comment>
<feature type="transmembrane region" description="Helical" evidence="7">
    <location>
        <begin position="12"/>
        <end position="34"/>
    </location>
</feature>
<keyword evidence="4 7" id="KW-1133">Transmembrane helix</keyword>
<evidence type="ECO:0000313" key="8">
    <source>
        <dbReference type="EMBL" id="KAL1590862.1"/>
    </source>
</evidence>
<dbReference type="RefSeq" id="XP_069233967.1">
    <property type="nucleotide sequence ID" value="XM_069369048.1"/>
</dbReference>
<dbReference type="GeneID" id="96001886"/>
<gene>
    <name evidence="8" type="ORF">WHR41_00442</name>
</gene>
<feature type="transmembrane region" description="Helical" evidence="7">
    <location>
        <begin position="40"/>
        <end position="62"/>
    </location>
</feature>
<feature type="compositionally biased region" description="Basic and acidic residues" evidence="6">
    <location>
        <begin position="168"/>
        <end position="180"/>
    </location>
</feature>
<evidence type="ECO:0000256" key="3">
    <source>
        <dbReference type="ARBA" id="ARBA00022692"/>
    </source>
</evidence>
<dbReference type="GO" id="GO:0016020">
    <property type="term" value="C:membrane"/>
    <property type="evidence" value="ECO:0007669"/>
    <property type="project" value="UniProtKB-SubCell"/>
</dbReference>
<organism evidence="8 9">
    <name type="scientific">Cladosporium halotolerans</name>
    <dbReference type="NCBI Taxonomy" id="1052096"/>
    <lineage>
        <taxon>Eukaryota</taxon>
        <taxon>Fungi</taxon>
        <taxon>Dikarya</taxon>
        <taxon>Ascomycota</taxon>
        <taxon>Pezizomycotina</taxon>
        <taxon>Dothideomycetes</taxon>
        <taxon>Dothideomycetidae</taxon>
        <taxon>Cladosporiales</taxon>
        <taxon>Cladosporiaceae</taxon>
        <taxon>Cladosporium</taxon>
    </lineage>
</organism>
<dbReference type="Proteomes" id="UP000803884">
    <property type="component" value="Unassembled WGS sequence"/>
</dbReference>
<sequence length="213" mass="24127">MFHAIRELPYRVLVMLVNIFFPPLAVMMLTGLGADTALNSLLFLLAVIPSHVHGFYISWVYFWRRRKVRKGRYPGGPKSFITSKDVINGGLSDREVARLYKHDKLERKSSLRSARSRSRSGSRGRGWDETAREMLHRRPESRGSSRAGADAHVGRLRRAGSHRSVRSHGRERDFERERRWAAQVASDGYGPVQVPGSEAGSSVGPGRWSMDRI</sequence>
<dbReference type="AlphaFoldDB" id="A0AB34L0W4"/>
<evidence type="ECO:0000256" key="5">
    <source>
        <dbReference type="ARBA" id="ARBA00023136"/>
    </source>
</evidence>